<sequence>MSAQHTPRRPNRGARPRRRAAVAATAMSAALALTACGGGTDAPVGEPEAPTEPVDLRMTVWTADEAQLELFQSIADDYVAQNPDLVSGVTFETIPFEDYTTALTTQLAGGNAPDLAWVFESNAPEFVSSGALVDLRPLLDSTEGYALDDMVPSALELWEDGDGLYAYPFSNSPFAMFVNTDQIAASGQPDPAELVESGEWTFDAARDIAAATAEDSGKQGLVVRDFEYQAWENLATVWSGWGAAPWSADGTQCTFAEPEMVDAMTWIHDAAFEDGAMPGPGTTADFFAGDAAMTITQISRASSLDGSFEWDVVPLPAGPAGQQNVIGQAGVGVFAAGEHPDVAADFLAHFTNPENAAKLSAYFPPPRASLLDAEGLAEANPNLSAEQLQAVVVEGVEDAVTKPAHKNFAKLSGTVRAELDALWTADADVEAVLTDTCAAVAPLLEE</sequence>
<keyword evidence="7" id="KW-1185">Reference proteome</keyword>
<comment type="subcellular location">
    <subcellularLocation>
        <location evidence="1">Cell envelope</location>
    </subcellularLocation>
</comment>
<dbReference type="EMBL" id="JBHSFI010000006">
    <property type="protein sequence ID" value="MFC4630511.1"/>
    <property type="molecule type" value="Genomic_DNA"/>
</dbReference>
<dbReference type="Gene3D" id="3.40.190.10">
    <property type="entry name" value="Periplasmic binding protein-like II"/>
    <property type="match status" value="1"/>
</dbReference>
<gene>
    <name evidence="6" type="ORF">ACFO6V_19860</name>
</gene>
<feature type="chain" id="PRO_5046871227" evidence="5">
    <location>
        <begin position="36"/>
        <end position="446"/>
    </location>
</feature>
<dbReference type="Pfam" id="PF13416">
    <property type="entry name" value="SBP_bac_8"/>
    <property type="match status" value="1"/>
</dbReference>
<dbReference type="CDD" id="cd13585">
    <property type="entry name" value="PBP2_TMBP_like"/>
    <property type="match status" value="1"/>
</dbReference>
<name>A0ABV9HMY3_9MICO</name>
<organism evidence="6 7">
    <name type="scientific">Promicromonospora alba</name>
    <dbReference type="NCBI Taxonomy" id="1616110"/>
    <lineage>
        <taxon>Bacteria</taxon>
        <taxon>Bacillati</taxon>
        <taxon>Actinomycetota</taxon>
        <taxon>Actinomycetes</taxon>
        <taxon>Micrococcales</taxon>
        <taxon>Promicromonosporaceae</taxon>
        <taxon>Promicromonospora</taxon>
    </lineage>
</organism>
<reference evidence="7" key="1">
    <citation type="journal article" date="2019" name="Int. J. Syst. Evol. Microbiol.">
        <title>The Global Catalogue of Microorganisms (GCM) 10K type strain sequencing project: providing services to taxonomists for standard genome sequencing and annotation.</title>
        <authorList>
            <consortium name="The Broad Institute Genomics Platform"/>
            <consortium name="The Broad Institute Genome Sequencing Center for Infectious Disease"/>
            <person name="Wu L."/>
            <person name="Ma J."/>
        </authorList>
    </citation>
    <scope>NUCLEOTIDE SEQUENCE [LARGE SCALE GENOMIC DNA]</scope>
    <source>
        <strain evidence="7">CCUG 42722</strain>
    </source>
</reference>
<dbReference type="PANTHER" id="PTHR43649:SF31">
    <property type="entry name" value="SN-GLYCEROL-3-PHOSPHATE-BINDING PERIPLASMIC PROTEIN UGPB"/>
    <property type="match status" value="1"/>
</dbReference>
<comment type="caution">
    <text evidence="6">The sequence shown here is derived from an EMBL/GenBank/DDBJ whole genome shotgun (WGS) entry which is preliminary data.</text>
</comment>
<dbReference type="SUPFAM" id="SSF53850">
    <property type="entry name" value="Periplasmic binding protein-like II"/>
    <property type="match status" value="1"/>
</dbReference>
<dbReference type="InterPro" id="IPR050490">
    <property type="entry name" value="Bact_solute-bd_prot1"/>
</dbReference>
<dbReference type="RefSeq" id="WP_377138340.1">
    <property type="nucleotide sequence ID" value="NZ_JBHSFI010000006.1"/>
</dbReference>
<evidence type="ECO:0000256" key="2">
    <source>
        <dbReference type="ARBA" id="ARBA00008520"/>
    </source>
</evidence>
<protein>
    <submittedName>
        <fullName evidence="6">ABC transporter substrate-binding protein</fullName>
    </submittedName>
</protein>
<keyword evidence="4 5" id="KW-0732">Signal</keyword>
<dbReference type="Proteomes" id="UP001596011">
    <property type="component" value="Unassembled WGS sequence"/>
</dbReference>
<feature type="signal peptide" evidence="5">
    <location>
        <begin position="1"/>
        <end position="35"/>
    </location>
</feature>
<evidence type="ECO:0000256" key="5">
    <source>
        <dbReference type="SAM" id="SignalP"/>
    </source>
</evidence>
<dbReference type="PANTHER" id="PTHR43649">
    <property type="entry name" value="ARABINOSE-BINDING PROTEIN-RELATED"/>
    <property type="match status" value="1"/>
</dbReference>
<evidence type="ECO:0000256" key="4">
    <source>
        <dbReference type="ARBA" id="ARBA00022729"/>
    </source>
</evidence>
<evidence type="ECO:0000256" key="3">
    <source>
        <dbReference type="ARBA" id="ARBA00022448"/>
    </source>
</evidence>
<evidence type="ECO:0000313" key="7">
    <source>
        <dbReference type="Proteomes" id="UP001596011"/>
    </source>
</evidence>
<accession>A0ABV9HMY3</accession>
<proteinExistence type="inferred from homology"/>
<evidence type="ECO:0000313" key="6">
    <source>
        <dbReference type="EMBL" id="MFC4630511.1"/>
    </source>
</evidence>
<evidence type="ECO:0000256" key="1">
    <source>
        <dbReference type="ARBA" id="ARBA00004196"/>
    </source>
</evidence>
<comment type="similarity">
    <text evidence="2">Belongs to the bacterial solute-binding protein 1 family.</text>
</comment>
<dbReference type="InterPro" id="IPR006059">
    <property type="entry name" value="SBP"/>
</dbReference>
<keyword evidence="3" id="KW-0813">Transport</keyword>